<sequence>MLALFSLASMCNATHWIQYSIIAHIVAKYYNVSLLLINWTSMIFMAVYIPLVFPATWLIERWGLRFAMITGTVMLCVGAWLKLVTLEPSMFYVALGCQLIIGSAQMFTLSVPSRLAALWFGHNEVSTACAIGVFGNQVGIALSFLIPPEVVHDSNDMEKIKSQLMHLYIALAAAPTILLIFIIIFFEAKPAKPPSVSQANINEKDLKKGYLESMKELLFNKDYMLLTLSYGANVGVFYAYSTLLNQLILIKFEDGQEDAGQIGLSLIVGGMFGAIFWGYILDKTHKYKATTLGVYSVALIGMLGFTFSLHYHSLHLVYISSAFLGVFMNGYLPIAYEFAAELTYPIAESTSSGVLNAVGELVGVTLVQCAGMLLDNFSDLPTNIMLSIILGLGFVLCLPISGNRLLRLAACEN</sequence>
<accession>A0ABD0YQJ4</accession>
<feature type="transmembrane region" description="Helical" evidence="5">
    <location>
        <begin position="354"/>
        <end position="374"/>
    </location>
</feature>
<evidence type="ECO:0000259" key="6">
    <source>
        <dbReference type="PROSITE" id="PS50850"/>
    </source>
</evidence>
<feature type="transmembrane region" description="Helical" evidence="5">
    <location>
        <begin position="380"/>
        <end position="398"/>
    </location>
</feature>
<evidence type="ECO:0000313" key="7">
    <source>
        <dbReference type="EMBL" id="KAL1129552.1"/>
    </source>
</evidence>
<dbReference type="InterPro" id="IPR036259">
    <property type="entry name" value="MFS_trans_sf"/>
</dbReference>
<dbReference type="EMBL" id="JBFDAA010000008">
    <property type="protein sequence ID" value="KAL1129552.1"/>
    <property type="molecule type" value="Genomic_DNA"/>
</dbReference>
<dbReference type="InterPro" id="IPR020846">
    <property type="entry name" value="MFS_dom"/>
</dbReference>
<feature type="transmembrane region" description="Helical" evidence="5">
    <location>
        <begin position="90"/>
        <end position="113"/>
    </location>
</feature>
<evidence type="ECO:0000256" key="4">
    <source>
        <dbReference type="ARBA" id="ARBA00023136"/>
    </source>
</evidence>
<feature type="transmembrane region" description="Helical" evidence="5">
    <location>
        <begin position="166"/>
        <end position="186"/>
    </location>
</feature>
<keyword evidence="4 5" id="KW-0472">Membrane</keyword>
<comment type="subcellular location">
    <subcellularLocation>
        <location evidence="1">Membrane</location>
        <topology evidence="1">Multi-pass membrane protein</topology>
    </subcellularLocation>
</comment>
<organism evidence="7 8">
    <name type="scientific">Ranatra chinensis</name>
    <dbReference type="NCBI Taxonomy" id="642074"/>
    <lineage>
        <taxon>Eukaryota</taxon>
        <taxon>Metazoa</taxon>
        <taxon>Ecdysozoa</taxon>
        <taxon>Arthropoda</taxon>
        <taxon>Hexapoda</taxon>
        <taxon>Insecta</taxon>
        <taxon>Pterygota</taxon>
        <taxon>Neoptera</taxon>
        <taxon>Paraneoptera</taxon>
        <taxon>Hemiptera</taxon>
        <taxon>Heteroptera</taxon>
        <taxon>Panheteroptera</taxon>
        <taxon>Nepomorpha</taxon>
        <taxon>Nepidae</taxon>
        <taxon>Ranatrinae</taxon>
        <taxon>Ranatra</taxon>
    </lineage>
</organism>
<name>A0ABD0YQJ4_9HEMI</name>
<reference evidence="7 8" key="1">
    <citation type="submission" date="2024-07" db="EMBL/GenBank/DDBJ databases">
        <title>Chromosome-level genome assembly of the water stick insect Ranatra chinensis (Heteroptera: Nepidae).</title>
        <authorList>
            <person name="Liu X."/>
        </authorList>
    </citation>
    <scope>NUCLEOTIDE SEQUENCE [LARGE SCALE GENOMIC DNA]</scope>
    <source>
        <strain evidence="7">Cailab_2021Rc</strain>
        <tissue evidence="7">Muscle</tissue>
    </source>
</reference>
<dbReference type="PANTHER" id="PTHR10924:SF4">
    <property type="entry name" value="GH15861P"/>
    <property type="match status" value="1"/>
</dbReference>
<dbReference type="PROSITE" id="PS50850">
    <property type="entry name" value="MFS"/>
    <property type="match status" value="1"/>
</dbReference>
<keyword evidence="8" id="KW-1185">Reference proteome</keyword>
<feature type="transmembrane region" description="Helical" evidence="5">
    <location>
        <begin position="261"/>
        <end position="280"/>
    </location>
</feature>
<keyword evidence="3 5" id="KW-1133">Transmembrane helix</keyword>
<dbReference type="Proteomes" id="UP001558652">
    <property type="component" value="Unassembled WGS sequence"/>
</dbReference>
<evidence type="ECO:0000256" key="5">
    <source>
        <dbReference type="SAM" id="Phobius"/>
    </source>
</evidence>
<proteinExistence type="predicted"/>
<comment type="caution">
    <text evidence="7">The sequence shown here is derived from an EMBL/GenBank/DDBJ whole genome shotgun (WGS) entry which is preliminary data.</text>
</comment>
<dbReference type="PANTHER" id="PTHR10924">
    <property type="entry name" value="MAJOR FACILITATOR SUPERFAMILY PROTEIN-RELATED"/>
    <property type="match status" value="1"/>
</dbReference>
<evidence type="ECO:0000256" key="3">
    <source>
        <dbReference type="ARBA" id="ARBA00022989"/>
    </source>
</evidence>
<dbReference type="InterPro" id="IPR049680">
    <property type="entry name" value="FLVCR1-2_SLC49-like"/>
</dbReference>
<gene>
    <name evidence="7" type="ORF">AAG570_012497</name>
</gene>
<dbReference type="SUPFAM" id="SSF103473">
    <property type="entry name" value="MFS general substrate transporter"/>
    <property type="match status" value="1"/>
</dbReference>
<feature type="transmembrane region" description="Helical" evidence="5">
    <location>
        <begin position="66"/>
        <end position="84"/>
    </location>
</feature>
<dbReference type="InterPro" id="IPR011701">
    <property type="entry name" value="MFS"/>
</dbReference>
<feature type="domain" description="Major facilitator superfamily (MFS) profile" evidence="6">
    <location>
        <begin position="1"/>
        <end position="405"/>
    </location>
</feature>
<dbReference type="Gene3D" id="1.20.1250.20">
    <property type="entry name" value="MFS general substrate transporter like domains"/>
    <property type="match status" value="1"/>
</dbReference>
<dbReference type="AlphaFoldDB" id="A0ABD0YQJ4"/>
<evidence type="ECO:0000313" key="8">
    <source>
        <dbReference type="Proteomes" id="UP001558652"/>
    </source>
</evidence>
<dbReference type="Pfam" id="PF07690">
    <property type="entry name" value="MFS_1"/>
    <property type="match status" value="1"/>
</dbReference>
<dbReference type="GO" id="GO:0016020">
    <property type="term" value="C:membrane"/>
    <property type="evidence" value="ECO:0007669"/>
    <property type="project" value="UniProtKB-SubCell"/>
</dbReference>
<feature type="transmembrane region" description="Helical" evidence="5">
    <location>
        <begin position="223"/>
        <end position="241"/>
    </location>
</feature>
<evidence type="ECO:0000256" key="2">
    <source>
        <dbReference type="ARBA" id="ARBA00022692"/>
    </source>
</evidence>
<keyword evidence="2 5" id="KW-0812">Transmembrane</keyword>
<feature type="transmembrane region" description="Helical" evidence="5">
    <location>
        <begin position="37"/>
        <end position="59"/>
    </location>
</feature>
<feature type="transmembrane region" description="Helical" evidence="5">
    <location>
        <begin position="292"/>
        <end position="310"/>
    </location>
</feature>
<protein>
    <recommendedName>
        <fullName evidence="6">Major facilitator superfamily (MFS) profile domain-containing protein</fullName>
    </recommendedName>
</protein>
<feature type="transmembrane region" description="Helical" evidence="5">
    <location>
        <begin position="316"/>
        <end position="334"/>
    </location>
</feature>
<evidence type="ECO:0000256" key="1">
    <source>
        <dbReference type="ARBA" id="ARBA00004141"/>
    </source>
</evidence>